<comment type="subcellular location">
    <subcellularLocation>
        <location evidence="1">Nucleus</location>
    </subcellularLocation>
</comment>
<dbReference type="AlphaFoldDB" id="A0A8B7PN84"/>
<dbReference type="SUPFAM" id="SSF54197">
    <property type="entry name" value="HIT-like"/>
    <property type="match status" value="1"/>
</dbReference>
<evidence type="ECO:0000313" key="12">
    <source>
        <dbReference type="RefSeq" id="XP_018027440.1"/>
    </source>
</evidence>
<evidence type="ECO:0000256" key="10">
    <source>
        <dbReference type="SAM" id="MobiDB-lite"/>
    </source>
</evidence>
<evidence type="ECO:0000256" key="7">
    <source>
        <dbReference type="ARBA" id="ARBA00029885"/>
    </source>
</evidence>
<gene>
    <name evidence="12" type="primary">LOC108682718</name>
</gene>
<dbReference type="InterPro" id="IPR008594">
    <property type="entry name" value="DcpS/DCS2"/>
</dbReference>
<evidence type="ECO:0000256" key="9">
    <source>
        <dbReference type="ARBA" id="ARBA00048222"/>
    </source>
</evidence>
<dbReference type="GO" id="GO:0000290">
    <property type="term" value="P:deadenylation-dependent decapping of nuclear-transcribed mRNA"/>
    <property type="evidence" value="ECO:0007669"/>
    <property type="project" value="InterPro"/>
</dbReference>
<comment type="similarity">
    <text evidence="2">Belongs to the HIT family.</text>
</comment>
<feature type="region of interest" description="Disordered" evidence="10">
    <location>
        <begin position="298"/>
        <end position="353"/>
    </location>
</feature>
<dbReference type="Gene3D" id="3.30.428.10">
    <property type="entry name" value="HIT-like"/>
    <property type="match status" value="1"/>
</dbReference>
<dbReference type="OrthoDB" id="10264956at2759"/>
<evidence type="ECO:0000256" key="1">
    <source>
        <dbReference type="ARBA" id="ARBA00004123"/>
    </source>
</evidence>
<feature type="region of interest" description="Disordered" evidence="10">
    <location>
        <begin position="469"/>
        <end position="494"/>
    </location>
</feature>
<dbReference type="Proteomes" id="UP000694843">
    <property type="component" value="Unplaced"/>
</dbReference>
<protein>
    <recommendedName>
        <fullName evidence="4">m7GpppX diphosphatase</fullName>
        <ecNumber evidence="3">3.6.1.59</ecNumber>
    </recommendedName>
    <alternativeName>
        <fullName evidence="8">Decapping scavenger enzyme</fullName>
    </alternativeName>
    <alternativeName>
        <fullName evidence="7">Scavenger mRNA-decapping enzyme DcpS</fullName>
    </alternativeName>
</protein>
<proteinExistence type="inferred from homology"/>
<evidence type="ECO:0000313" key="11">
    <source>
        <dbReference type="Proteomes" id="UP000694843"/>
    </source>
</evidence>
<sequence length="494" mass="56999">MSSQNSVPFTDISEFKIVKILRHDRFCVDLLVRHDALPAMATIRLQKTRFDVDERRLQEVIASCRCLKEQLRNDVFSQHTAHLPPPLNSEHAKVEVSIKYPVAKYELEVFESHHMVIVKETAQLYESHSKGYICRKKASHKKWILNILEGNCEANRVILRDADPQLGFVLIKDIKWTDECADNLFCQAIVNRRDLASIRDLTGDCLPLLYNIRDQGTVAIEEKYGVKADQLRVYLHYLPSFYHLHVHFASLSFCHEGMEYGKVHVLDTVISNLEMDRQYYQKVTLNFVGYDSHPHPLLRRTTPHVDGGAFRPVYGKRKRPEDTPSRDAAAAGDCDSPVKLPRKRRRTRNLTAPRENLETRIGAPGPDGYNLGSCGNKAMYTKSRESIDEPVHYYHMLRREEETQGVITHQASDLVRLNEGELHKKIEEIVETRVEEQVQAALTKHLARLEEAAAAEAWVYEDKTSDLRSKLRKRSHERKEQPAVPVHFRLGQRE</sequence>
<dbReference type="GeneID" id="108682718"/>
<dbReference type="PANTHER" id="PTHR12978">
    <property type="entry name" value="HISTIDINE TRIAD HIT PROTEIN MEMBER"/>
    <property type="match status" value="1"/>
</dbReference>
<evidence type="ECO:0000256" key="6">
    <source>
        <dbReference type="ARBA" id="ARBA00023242"/>
    </source>
</evidence>
<evidence type="ECO:0000256" key="5">
    <source>
        <dbReference type="ARBA" id="ARBA00022801"/>
    </source>
</evidence>
<dbReference type="GO" id="GO:0000932">
    <property type="term" value="C:P-body"/>
    <property type="evidence" value="ECO:0007669"/>
    <property type="project" value="TreeGrafter"/>
</dbReference>
<reference evidence="12" key="1">
    <citation type="submission" date="2025-08" db="UniProtKB">
        <authorList>
            <consortium name="RefSeq"/>
        </authorList>
    </citation>
    <scope>IDENTIFICATION</scope>
    <source>
        <tissue evidence="12">Whole organism</tissue>
    </source>
</reference>
<dbReference type="PANTHER" id="PTHR12978:SF0">
    <property type="entry name" value="M7GPPPX DIPHOSPHATASE"/>
    <property type="match status" value="1"/>
</dbReference>
<dbReference type="InterPro" id="IPR036265">
    <property type="entry name" value="HIT-like_sf"/>
</dbReference>
<evidence type="ECO:0000256" key="4">
    <source>
        <dbReference type="ARBA" id="ARBA00015636"/>
    </source>
</evidence>
<dbReference type="InterPro" id="IPR011145">
    <property type="entry name" value="Scavenger_mRNA_decap_enz_N"/>
</dbReference>
<dbReference type="EC" id="3.6.1.59" evidence="3"/>
<evidence type="ECO:0000256" key="2">
    <source>
        <dbReference type="ARBA" id="ARBA00010208"/>
    </source>
</evidence>
<dbReference type="Pfam" id="PF11969">
    <property type="entry name" value="DcpS_C"/>
    <property type="match status" value="1"/>
</dbReference>
<dbReference type="FunFam" id="3.30.428.10:FF:000006">
    <property type="entry name" value="m7GpppX diphosphatase"/>
    <property type="match status" value="1"/>
</dbReference>
<dbReference type="GO" id="GO:0005634">
    <property type="term" value="C:nucleus"/>
    <property type="evidence" value="ECO:0007669"/>
    <property type="project" value="UniProtKB-SubCell"/>
</dbReference>
<dbReference type="GO" id="GO:0000340">
    <property type="term" value="F:RNA 7-methylguanosine cap binding"/>
    <property type="evidence" value="ECO:0007669"/>
    <property type="project" value="TreeGrafter"/>
</dbReference>
<keyword evidence="5" id="KW-0378">Hydrolase</keyword>
<accession>A0A8B7PN84</accession>
<comment type="catalytic activity">
    <reaction evidence="9">
        <text>a 5'-end (N(7)-methyl 5'-triphosphoguanosine)-ribonucleoside in mRNA + H2O = N(7)-methyl-GMP + a 5'-end diphospho-ribonucleoside in mRNA + 2 H(+)</text>
        <dbReference type="Rhea" id="RHEA:65388"/>
        <dbReference type="Rhea" id="RHEA-COMP:17165"/>
        <dbReference type="Rhea" id="RHEA-COMP:17167"/>
        <dbReference type="ChEBI" id="CHEBI:15377"/>
        <dbReference type="ChEBI" id="CHEBI:15378"/>
        <dbReference type="ChEBI" id="CHEBI:58285"/>
        <dbReference type="ChEBI" id="CHEBI:156461"/>
        <dbReference type="ChEBI" id="CHEBI:167616"/>
        <dbReference type="EC" id="3.6.1.59"/>
    </reaction>
</comment>
<keyword evidence="6" id="KW-0539">Nucleus</keyword>
<keyword evidence="11" id="KW-1185">Reference proteome</keyword>
<dbReference type="KEGG" id="hazt:108682718"/>
<dbReference type="GO" id="GO:0140932">
    <property type="term" value="F:5'-(N(7)-methyl 5'-triphosphoguanosine)-[mRNA] diphosphatase activity"/>
    <property type="evidence" value="ECO:0007669"/>
    <property type="project" value="UniProtKB-EC"/>
</dbReference>
<name>A0A8B7PN84_HYAAZ</name>
<evidence type="ECO:0000256" key="8">
    <source>
        <dbReference type="ARBA" id="ARBA00030609"/>
    </source>
</evidence>
<dbReference type="RefSeq" id="XP_018027440.1">
    <property type="nucleotide sequence ID" value="XM_018171951.2"/>
</dbReference>
<dbReference type="SUPFAM" id="SSF102860">
    <property type="entry name" value="mRNA decapping enzyme DcpS N-terminal domain"/>
    <property type="match status" value="1"/>
</dbReference>
<organism evidence="11 12">
    <name type="scientific">Hyalella azteca</name>
    <name type="common">Amphipod</name>
    <dbReference type="NCBI Taxonomy" id="294128"/>
    <lineage>
        <taxon>Eukaryota</taxon>
        <taxon>Metazoa</taxon>
        <taxon>Ecdysozoa</taxon>
        <taxon>Arthropoda</taxon>
        <taxon>Crustacea</taxon>
        <taxon>Multicrustacea</taxon>
        <taxon>Malacostraca</taxon>
        <taxon>Eumalacostraca</taxon>
        <taxon>Peracarida</taxon>
        <taxon>Amphipoda</taxon>
        <taxon>Senticaudata</taxon>
        <taxon>Talitrida</taxon>
        <taxon>Talitroidea</taxon>
        <taxon>Hyalellidae</taxon>
        <taxon>Hyalella</taxon>
    </lineage>
</organism>
<evidence type="ECO:0000256" key="3">
    <source>
        <dbReference type="ARBA" id="ARBA00012520"/>
    </source>
</evidence>